<gene>
    <name evidence="7" type="ORF">F2Q70_00027701</name>
</gene>
<organism evidence="7">
    <name type="scientific">Brassica cretica</name>
    <name type="common">Mustard</name>
    <dbReference type="NCBI Taxonomy" id="69181"/>
    <lineage>
        <taxon>Eukaryota</taxon>
        <taxon>Viridiplantae</taxon>
        <taxon>Streptophyta</taxon>
        <taxon>Embryophyta</taxon>
        <taxon>Tracheophyta</taxon>
        <taxon>Spermatophyta</taxon>
        <taxon>Magnoliopsida</taxon>
        <taxon>eudicotyledons</taxon>
        <taxon>Gunneridae</taxon>
        <taxon>Pentapetalae</taxon>
        <taxon>rosids</taxon>
        <taxon>malvids</taxon>
        <taxon>Brassicales</taxon>
        <taxon>Brassicaceae</taxon>
        <taxon>Brassiceae</taxon>
        <taxon>Brassica</taxon>
    </lineage>
</organism>
<evidence type="ECO:0000256" key="1">
    <source>
        <dbReference type="ARBA" id="ARBA00004194"/>
    </source>
</evidence>
<feature type="compositionally biased region" description="Basic and acidic residues" evidence="6">
    <location>
        <begin position="66"/>
        <end position="90"/>
    </location>
</feature>
<evidence type="ECO:0000256" key="3">
    <source>
        <dbReference type="ARBA" id="ARBA00022989"/>
    </source>
</evidence>
<evidence type="ECO:0000313" key="7">
    <source>
        <dbReference type="EMBL" id="KAF2601744.1"/>
    </source>
</evidence>
<keyword evidence="5" id="KW-0472">Membrane</keyword>
<dbReference type="GO" id="GO:0045492">
    <property type="term" value="P:xylan biosynthetic process"/>
    <property type="evidence" value="ECO:0007669"/>
    <property type="project" value="InterPro"/>
</dbReference>
<comment type="subcellular location">
    <subcellularLocation>
        <location evidence="1">Golgi apparatus membrane</location>
        <topology evidence="1">Single-pass membrane protein</topology>
    </subcellularLocation>
</comment>
<proteinExistence type="predicted"/>
<evidence type="ECO:0000256" key="6">
    <source>
        <dbReference type="SAM" id="MobiDB-lite"/>
    </source>
</evidence>
<keyword evidence="2" id="KW-0812">Transmembrane</keyword>
<keyword evidence="3" id="KW-1133">Transmembrane helix</keyword>
<feature type="region of interest" description="Disordered" evidence="6">
    <location>
        <begin position="66"/>
        <end position="91"/>
    </location>
</feature>
<feature type="compositionally biased region" description="Acidic residues" evidence="6">
    <location>
        <begin position="8"/>
        <end position="18"/>
    </location>
</feature>
<feature type="region of interest" description="Disordered" evidence="6">
    <location>
        <begin position="1"/>
        <end position="24"/>
    </location>
</feature>
<reference evidence="7" key="1">
    <citation type="submission" date="2019-12" db="EMBL/GenBank/DDBJ databases">
        <title>Genome sequencing and annotation of Brassica cretica.</title>
        <authorList>
            <person name="Studholme D.J."/>
            <person name="Sarris P.F."/>
        </authorList>
    </citation>
    <scope>NUCLEOTIDE SEQUENCE</scope>
    <source>
        <strain evidence="7">PFS-102/07</strain>
        <tissue evidence="7">Leaf</tissue>
    </source>
</reference>
<accession>A0A8S9L335</accession>
<comment type="caution">
    <text evidence="7">The sequence shown here is derived from an EMBL/GenBank/DDBJ whole genome shotgun (WGS) entry which is preliminary data.</text>
</comment>
<name>A0A8S9L335_BRACR</name>
<dbReference type="InterPro" id="IPR006514">
    <property type="entry name" value="IRX15/GXM/AGM"/>
</dbReference>
<evidence type="ECO:0000256" key="2">
    <source>
        <dbReference type="ARBA" id="ARBA00022692"/>
    </source>
</evidence>
<evidence type="ECO:0000256" key="5">
    <source>
        <dbReference type="ARBA" id="ARBA00023136"/>
    </source>
</evidence>
<dbReference type="GO" id="GO:0000139">
    <property type="term" value="C:Golgi membrane"/>
    <property type="evidence" value="ECO:0007669"/>
    <property type="project" value="UniProtKB-SubCell"/>
</dbReference>
<protein>
    <submittedName>
        <fullName evidence="7">Uncharacterized protein</fullName>
    </submittedName>
</protein>
<dbReference type="Pfam" id="PF21729">
    <property type="entry name" value="IRX15_IRX15L_GXM"/>
    <property type="match status" value="1"/>
</dbReference>
<sequence length="110" mass="12818">MATRLKEDDDNPEEEEVEPPFSIDGDKIDWDVILIDGLRVYAGDSPGRMSPIFKAIAVLAKYYGEKKRREEETTEREKKENKDEMQRFERGTGVATSGFELMRWTMTWIP</sequence>
<dbReference type="AlphaFoldDB" id="A0A8S9L335"/>
<evidence type="ECO:0000256" key="4">
    <source>
        <dbReference type="ARBA" id="ARBA00023034"/>
    </source>
</evidence>
<keyword evidence="4" id="KW-0333">Golgi apparatus</keyword>
<dbReference type="EMBL" id="QGKY02000094">
    <property type="protein sequence ID" value="KAF2601744.1"/>
    <property type="molecule type" value="Genomic_DNA"/>
</dbReference>